<evidence type="ECO:0000256" key="3">
    <source>
        <dbReference type="ARBA" id="ARBA00023295"/>
    </source>
</evidence>
<dbReference type="AlphaFoldDB" id="A0AAN6RFM2"/>
<dbReference type="EMBL" id="WVTA01000009">
    <property type="protein sequence ID" value="KAK3207636.1"/>
    <property type="molecule type" value="Genomic_DNA"/>
</dbReference>
<dbReference type="PANTHER" id="PTHR42800">
    <property type="entry name" value="EXOINULINASE INUD (AFU_ORTHOLOGUE AFUA_5G00480)"/>
    <property type="match status" value="1"/>
</dbReference>
<proteinExistence type="inferred from homology"/>
<dbReference type="Proteomes" id="UP001280581">
    <property type="component" value="Unassembled WGS sequence"/>
</dbReference>
<dbReference type="SMART" id="SM00640">
    <property type="entry name" value="Glyco_32"/>
    <property type="match status" value="1"/>
</dbReference>
<accession>A0AAN6RFM2</accession>
<dbReference type="GO" id="GO:0005737">
    <property type="term" value="C:cytoplasm"/>
    <property type="evidence" value="ECO:0007669"/>
    <property type="project" value="TreeGrafter"/>
</dbReference>
<dbReference type="InterPro" id="IPR013148">
    <property type="entry name" value="Glyco_hydro_32_N"/>
</dbReference>
<comment type="similarity">
    <text evidence="1 4">Belongs to the glycosyl hydrolase 32 family.</text>
</comment>
<organism evidence="8 9">
    <name type="scientific">Pseudopithomyces chartarum</name>
    <dbReference type="NCBI Taxonomy" id="1892770"/>
    <lineage>
        <taxon>Eukaryota</taxon>
        <taxon>Fungi</taxon>
        <taxon>Dikarya</taxon>
        <taxon>Ascomycota</taxon>
        <taxon>Pezizomycotina</taxon>
        <taxon>Dothideomycetes</taxon>
        <taxon>Pleosporomycetidae</taxon>
        <taxon>Pleosporales</taxon>
        <taxon>Massarineae</taxon>
        <taxon>Didymosphaeriaceae</taxon>
        <taxon>Pseudopithomyces</taxon>
    </lineage>
</organism>
<keyword evidence="3 4" id="KW-0326">Glycosidase</keyword>
<feature type="signal peptide" evidence="5">
    <location>
        <begin position="1"/>
        <end position="20"/>
    </location>
</feature>
<evidence type="ECO:0000256" key="2">
    <source>
        <dbReference type="ARBA" id="ARBA00022801"/>
    </source>
</evidence>
<evidence type="ECO:0000259" key="7">
    <source>
        <dbReference type="Pfam" id="PF08244"/>
    </source>
</evidence>
<dbReference type="Gene3D" id="2.60.120.560">
    <property type="entry name" value="Exo-inulinase, domain 1"/>
    <property type="match status" value="1"/>
</dbReference>
<keyword evidence="9" id="KW-1185">Reference proteome</keyword>
<evidence type="ECO:0000313" key="8">
    <source>
        <dbReference type="EMBL" id="KAK3207636.1"/>
    </source>
</evidence>
<keyword evidence="2 4" id="KW-0378">Hydrolase</keyword>
<dbReference type="SUPFAM" id="SSF49899">
    <property type="entry name" value="Concanavalin A-like lectins/glucanases"/>
    <property type="match status" value="1"/>
</dbReference>
<sequence length="650" mass="71723">MLSRLPALGFLLSVLHGSHAQNSSTLPAVLDADLIASLGNNSLFTRWRPVSHFLAPAGWMNDPCGMMYDPTEELYHVMYQWHPEHIDWGNISWGHATSKDLISWTDVGGWEGKNAEALVTGPVGSYNGLGIFSGTAQPVNISGEQDGTLLAFYTAVSKLPTNWRIPYQKQTETQSLAISRDGGETWENYAENPVISNPPEGWNVTGWRDPFFEPWSELDELLEQEEPHYYAVLGSGIKEVGPRIPLYSAPANNLTDWTFLGALWEPTANETLGDVLETGTYAFNFEVSNFFSLIDDDGEVHYYVLMGTEGGNTTFHPRAQWGLWNEGTVSKRENGSVEFTPVAGGAIDSGLLYAVTSFNDTKHNRRVQWGWAVDELSSDYMNQQGYNGAFAIPREMYVKKTRGLTNATGALTPNGNNRVVEQNGTYTAYTLGARPVPEVVTGLRNGTTQHNYNTADSPFSNSHIVGNGSSHMELKVTLRNITGPAGVTIAASPDGEEYTNIFWDPSNNTINVDRSHSSSIPGIALNYTVIGYFAPYSHAIGGVEDVVMDIFIDGSLVELYINDRFWLTTRIYPARNDSVGFGVYVGEENSTQVEVPEFISWTDTANVWPERPANSSSQLVFDTAEQTNNYTWWTGSSEVVAPGQGIARRH</sequence>
<dbReference type="InterPro" id="IPR023296">
    <property type="entry name" value="Glyco_hydro_beta-prop_sf"/>
</dbReference>
<reference evidence="8 9" key="1">
    <citation type="submission" date="2021-02" db="EMBL/GenBank/DDBJ databases">
        <title>Genome assembly of Pseudopithomyces chartarum.</title>
        <authorList>
            <person name="Jauregui R."/>
            <person name="Singh J."/>
            <person name="Voisey C."/>
        </authorList>
    </citation>
    <scope>NUCLEOTIDE SEQUENCE [LARGE SCALE GENOMIC DNA]</scope>
    <source>
        <strain evidence="8 9">AGR01</strain>
    </source>
</reference>
<dbReference type="InterPro" id="IPR013189">
    <property type="entry name" value="Glyco_hydro_32_C"/>
</dbReference>
<dbReference type="SUPFAM" id="SSF75005">
    <property type="entry name" value="Arabinanase/levansucrase/invertase"/>
    <property type="match status" value="1"/>
</dbReference>
<gene>
    <name evidence="8" type="ORF">GRF29_103g1670029</name>
</gene>
<feature type="chain" id="PRO_5043007598" description="Beta-fructofuranosidase" evidence="5">
    <location>
        <begin position="21"/>
        <end position="650"/>
    </location>
</feature>
<keyword evidence="5" id="KW-0732">Signal</keyword>
<evidence type="ECO:0000256" key="4">
    <source>
        <dbReference type="RuleBase" id="RU362110"/>
    </source>
</evidence>
<protein>
    <recommendedName>
        <fullName evidence="10">Beta-fructofuranosidase</fullName>
    </recommendedName>
</protein>
<comment type="caution">
    <text evidence="8">The sequence shown here is derived from an EMBL/GenBank/DDBJ whole genome shotgun (WGS) entry which is preliminary data.</text>
</comment>
<dbReference type="Pfam" id="PF08244">
    <property type="entry name" value="Glyco_hydro_32C"/>
    <property type="match status" value="1"/>
</dbReference>
<evidence type="ECO:0008006" key="10">
    <source>
        <dbReference type="Google" id="ProtNLM"/>
    </source>
</evidence>
<dbReference type="CDD" id="cd18621">
    <property type="entry name" value="GH32_XdINV-like"/>
    <property type="match status" value="1"/>
</dbReference>
<evidence type="ECO:0000259" key="6">
    <source>
        <dbReference type="Pfam" id="PF00251"/>
    </source>
</evidence>
<feature type="domain" description="Glycosyl hydrolase family 32 C-terminal" evidence="7">
    <location>
        <begin position="442"/>
        <end position="589"/>
    </location>
</feature>
<evidence type="ECO:0000256" key="5">
    <source>
        <dbReference type="SAM" id="SignalP"/>
    </source>
</evidence>
<dbReference type="PANTHER" id="PTHR42800:SF3">
    <property type="entry name" value="GLYCOSYL HYDROLASE FAMILY 32 N-TERMINAL DOMAIN-CONTAINING PROTEIN"/>
    <property type="match status" value="1"/>
</dbReference>
<name>A0AAN6RFM2_9PLEO</name>
<evidence type="ECO:0000313" key="9">
    <source>
        <dbReference type="Proteomes" id="UP001280581"/>
    </source>
</evidence>
<dbReference type="InterPro" id="IPR013320">
    <property type="entry name" value="ConA-like_dom_sf"/>
</dbReference>
<dbReference type="GO" id="GO:0005987">
    <property type="term" value="P:sucrose catabolic process"/>
    <property type="evidence" value="ECO:0007669"/>
    <property type="project" value="TreeGrafter"/>
</dbReference>
<evidence type="ECO:0000256" key="1">
    <source>
        <dbReference type="ARBA" id="ARBA00009902"/>
    </source>
</evidence>
<dbReference type="InterPro" id="IPR001362">
    <property type="entry name" value="Glyco_hydro_32"/>
</dbReference>
<dbReference type="GO" id="GO:0004575">
    <property type="term" value="F:sucrose alpha-glucosidase activity"/>
    <property type="evidence" value="ECO:0007669"/>
    <property type="project" value="TreeGrafter"/>
</dbReference>
<dbReference type="Gene3D" id="2.115.10.20">
    <property type="entry name" value="Glycosyl hydrolase domain, family 43"/>
    <property type="match status" value="1"/>
</dbReference>
<feature type="domain" description="Glycosyl hydrolase family 32 N-terminal" evidence="6">
    <location>
        <begin position="52"/>
        <end position="401"/>
    </location>
</feature>
<dbReference type="Pfam" id="PF00251">
    <property type="entry name" value="Glyco_hydro_32N"/>
    <property type="match status" value="1"/>
</dbReference>